<accession>A0ACB8XHZ2</accession>
<sequence>MIVTNTPTKDLAYTNCAYCSPSDVRQFVVPGSNIALALVGDVFVLPARCVLNEINKMEVVHGWSEDGGVAGVRKSPRVAKKRPNLQKKAVRRVQSEVDGSTSEKRRPPVPNRPLGTESGSFCILNFGKTDDVLISLCTSSCVVHSLMFARHVNRGIESFLQGSHRTSRKFKSSRNVIDLIDIRHNAYDFKIGNAYLHQIISPSSPTPGLHNEKGRKSTSVEQVCQGNAYLHRIIHPSSSSPVCIFFLMKKATMLNKPG</sequence>
<reference evidence="1 2" key="2">
    <citation type="journal article" date="2022" name="Mol. Ecol. Resour.">
        <title>The genomes of chicory, endive, great burdock and yacon provide insights into Asteraceae paleo-polyploidization history and plant inulin production.</title>
        <authorList>
            <person name="Fan W."/>
            <person name="Wang S."/>
            <person name="Wang H."/>
            <person name="Wang A."/>
            <person name="Jiang F."/>
            <person name="Liu H."/>
            <person name="Zhao H."/>
            <person name="Xu D."/>
            <person name="Zhang Y."/>
        </authorList>
    </citation>
    <scope>NUCLEOTIDE SEQUENCE [LARGE SCALE GENOMIC DNA]</scope>
    <source>
        <strain evidence="2">cv. Niubang</strain>
    </source>
</reference>
<reference evidence="2" key="1">
    <citation type="journal article" date="2022" name="Mol. Ecol. Resour.">
        <title>The genomes of chicory, endive, great burdock and yacon provide insights into Asteraceae palaeo-polyploidization history and plant inulin production.</title>
        <authorList>
            <person name="Fan W."/>
            <person name="Wang S."/>
            <person name="Wang H."/>
            <person name="Wang A."/>
            <person name="Jiang F."/>
            <person name="Liu H."/>
            <person name="Zhao H."/>
            <person name="Xu D."/>
            <person name="Zhang Y."/>
        </authorList>
    </citation>
    <scope>NUCLEOTIDE SEQUENCE [LARGE SCALE GENOMIC DNA]</scope>
    <source>
        <strain evidence="2">cv. Niubang</strain>
    </source>
</reference>
<dbReference type="Proteomes" id="UP001055879">
    <property type="component" value="Linkage Group LG17"/>
</dbReference>
<protein>
    <submittedName>
        <fullName evidence="1">Uncharacterized protein</fullName>
    </submittedName>
</protein>
<keyword evidence="2" id="KW-1185">Reference proteome</keyword>
<organism evidence="1 2">
    <name type="scientific">Arctium lappa</name>
    <name type="common">Greater burdock</name>
    <name type="synonym">Lappa major</name>
    <dbReference type="NCBI Taxonomy" id="4217"/>
    <lineage>
        <taxon>Eukaryota</taxon>
        <taxon>Viridiplantae</taxon>
        <taxon>Streptophyta</taxon>
        <taxon>Embryophyta</taxon>
        <taxon>Tracheophyta</taxon>
        <taxon>Spermatophyta</taxon>
        <taxon>Magnoliopsida</taxon>
        <taxon>eudicotyledons</taxon>
        <taxon>Gunneridae</taxon>
        <taxon>Pentapetalae</taxon>
        <taxon>asterids</taxon>
        <taxon>campanulids</taxon>
        <taxon>Asterales</taxon>
        <taxon>Asteraceae</taxon>
        <taxon>Carduoideae</taxon>
        <taxon>Cardueae</taxon>
        <taxon>Arctiinae</taxon>
        <taxon>Arctium</taxon>
    </lineage>
</organism>
<gene>
    <name evidence="1" type="ORF">L6452_42076</name>
</gene>
<proteinExistence type="predicted"/>
<evidence type="ECO:0000313" key="2">
    <source>
        <dbReference type="Proteomes" id="UP001055879"/>
    </source>
</evidence>
<name>A0ACB8XHZ2_ARCLA</name>
<evidence type="ECO:0000313" key="1">
    <source>
        <dbReference type="EMBL" id="KAI3667034.1"/>
    </source>
</evidence>
<comment type="caution">
    <text evidence="1">The sequence shown here is derived from an EMBL/GenBank/DDBJ whole genome shotgun (WGS) entry which is preliminary data.</text>
</comment>
<dbReference type="EMBL" id="CM042063">
    <property type="protein sequence ID" value="KAI3667034.1"/>
    <property type="molecule type" value="Genomic_DNA"/>
</dbReference>